<dbReference type="AlphaFoldDB" id="A0A0M6ZFJ6"/>
<dbReference type="Proteomes" id="UP000049983">
    <property type="component" value="Unassembled WGS sequence"/>
</dbReference>
<dbReference type="InterPro" id="IPR009057">
    <property type="entry name" value="Homeodomain-like_sf"/>
</dbReference>
<sequence>METHSPPQIRTAISTSYAELSDTLRIAADYIAENQVEIATRSLRSVASASGVSPASYTRLARALGFSDYEALREQARSELNKREQDSFQDKARRLRTDADQPLLPRQVAACIANINGLLEDVDQELLDTVVDRLDSSRKIVLIGALASAGFTDYFAYLAKWFDDRWLVAGRNGTTLGSTLAGVGPEDTVLIISKHPYAHRSVRAAAVAAGNGATVVVLTDSHTFPGLQYADFHFIQRTESPHFFSSYAATLVLIETITGMLVARAGSGADARIQEVDKHNRLLDEFENV</sequence>
<dbReference type="PROSITE" id="PS51071">
    <property type="entry name" value="HTH_RPIR"/>
    <property type="match status" value="1"/>
</dbReference>
<dbReference type="PROSITE" id="PS51464">
    <property type="entry name" value="SIS"/>
    <property type="match status" value="1"/>
</dbReference>
<accession>A0A0M6ZFJ6</accession>
<dbReference type="InterPro" id="IPR047640">
    <property type="entry name" value="RpiR-like"/>
</dbReference>
<proteinExistence type="predicted"/>
<dbReference type="STRING" id="311410.LA5095_01016"/>
<dbReference type="EMBL" id="CXWC01000011">
    <property type="protein sequence ID" value="CTQ74704.1"/>
    <property type="molecule type" value="Genomic_DNA"/>
</dbReference>
<dbReference type="InterPro" id="IPR000281">
    <property type="entry name" value="HTH_RpiR"/>
</dbReference>
<dbReference type="GO" id="GO:1901135">
    <property type="term" value="P:carbohydrate derivative metabolic process"/>
    <property type="evidence" value="ECO:0007669"/>
    <property type="project" value="InterPro"/>
</dbReference>
<evidence type="ECO:0000313" key="3">
    <source>
        <dbReference type="EMBL" id="CTQ74704.1"/>
    </source>
</evidence>
<dbReference type="InterPro" id="IPR036388">
    <property type="entry name" value="WH-like_DNA-bd_sf"/>
</dbReference>
<dbReference type="PANTHER" id="PTHR30514:SF18">
    <property type="entry name" value="RPIR-FAMILY TRANSCRIPTIONAL REGULATOR"/>
    <property type="match status" value="1"/>
</dbReference>
<dbReference type="Gene3D" id="1.10.10.10">
    <property type="entry name" value="Winged helix-like DNA-binding domain superfamily/Winged helix DNA-binding domain"/>
    <property type="match status" value="1"/>
</dbReference>
<organism evidence="3 4">
    <name type="scientific">Roseibium album</name>
    <dbReference type="NCBI Taxonomy" id="311410"/>
    <lineage>
        <taxon>Bacteria</taxon>
        <taxon>Pseudomonadati</taxon>
        <taxon>Pseudomonadota</taxon>
        <taxon>Alphaproteobacteria</taxon>
        <taxon>Hyphomicrobiales</taxon>
        <taxon>Stappiaceae</taxon>
        <taxon>Roseibium</taxon>
    </lineage>
</organism>
<dbReference type="PANTHER" id="PTHR30514">
    <property type="entry name" value="GLUCOKINASE"/>
    <property type="match status" value="1"/>
</dbReference>
<dbReference type="GO" id="GO:0003677">
    <property type="term" value="F:DNA binding"/>
    <property type="evidence" value="ECO:0007669"/>
    <property type="project" value="UniProtKB-KW"/>
</dbReference>
<dbReference type="InterPro" id="IPR046348">
    <property type="entry name" value="SIS_dom_sf"/>
</dbReference>
<dbReference type="OrthoDB" id="9814676at2"/>
<evidence type="ECO:0000259" key="2">
    <source>
        <dbReference type="PROSITE" id="PS51464"/>
    </source>
</evidence>
<dbReference type="GO" id="GO:0003700">
    <property type="term" value="F:DNA-binding transcription factor activity"/>
    <property type="evidence" value="ECO:0007669"/>
    <property type="project" value="InterPro"/>
</dbReference>
<reference evidence="4" key="1">
    <citation type="submission" date="2015-07" db="EMBL/GenBank/DDBJ databases">
        <authorList>
            <person name="Rodrigo-Torres Lidia"/>
            <person name="Arahal R.David."/>
        </authorList>
    </citation>
    <scope>NUCLEOTIDE SEQUENCE [LARGE SCALE GENOMIC DNA]</scope>
    <source>
        <strain evidence="4">CECT 5096</strain>
    </source>
</reference>
<dbReference type="GeneID" id="97671461"/>
<evidence type="ECO:0000313" key="4">
    <source>
        <dbReference type="Proteomes" id="UP000049983"/>
    </source>
</evidence>
<name>A0A0M6ZFJ6_9HYPH</name>
<dbReference type="Pfam" id="PF01380">
    <property type="entry name" value="SIS"/>
    <property type="match status" value="1"/>
</dbReference>
<gene>
    <name evidence="3" type="ORF">LA5096_04154</name>
</gene>
<keyword evidence="3" id="KW-0238">DNA-binding</keyword>
<feature type="domain" description="SIS" evidence="2">
    <location>
        <begin position="130"/>
        <end position="267"/>
    </location>
</feature>
<dbReference type="Gene3D" id="3.40.50.10490">
    <property type="entry name" value="Glucose-6-phosphate isomerase like protein, domain 1"/>
    <property type="match status" value="1"/>
</dbReference>
<protein>
    <submittedName>
        <fullName evidence="3">Putative DNA-binding transcriptional regulator</fullName>
    </submittedName>
</protein>
<keyword evidence="4" id="KW-1185">Reference proteome</keyword>
<dbReference type="SUPFAM" id="SSF46689">
    <property type="entry name" value="Homeodomain-like"/>
    <property type="match status" value="1"/>
</dbReference>
<dbReference type="Pfam" id="PF01418">
    <property type="entry name" value="HTH_6"/>
    <property type="match status" value="1"/>
</dbReference>
<feature type="domain" description="HTH rpiR-type" evidence="1">
    <location>
        <begin position="7"/>
        <end position="83"/>
    </location>
</feature>
<dbReference type="SUPFAM" id="SSF53697">
    <property type="entry name" value="SIS domain"/>
    <property type="match status" value="1"/>
</dbReference>
<evidence type="ECO:0000259" key="1">
    <source>
        <dbReference type="PROSITE" id="PS51071"/>
    </source>
</evidence>
<dbReference type="RefSeq" id="WP_055112446.1">
    <property type="nucleotide sequence ID" value="NZ_CANMGD010000004.1"/>
</dbReference>
<dbReference type="InterPro" id="IPR001347">
    <property type="entry name" value="SIS_dom"/>
</dbReference>
<dbReference type="GO" id="GO:0097367">
    <property type="term" value="F:carbohydrate derivative binding"/>
    <property type="evidence" value="ECO:0007669"/>
    <property type="project" value="InterPro"/>
</dbReference>